<dbReference type="InterPro" id="IPR046919">
    <property type="entry name" value="ABC-3C_CTD10"/>
</dbReference>
<dbReference type="EMBL" id="JBHSNZ010000004">
    <property type="protein sequence ID" value="MFC5807503.1"/>
    <property type="molecule type" value="Genomic_DNA"/>
</dbReference>
<evidence type="ECO:0000259" key="1">
    <source>
        <dbReference type="Pfam" id="PF20275"/>
    </source>
</evidence>
<evidence type="ECO:0000313" key="2">
    <source>
        <dbReference type="EMBL" id="MFC5807503.1"/>
    </source>
</evidence>
<keyword evidence="3" id="KW-1185">Reference proteome</keyword>
<reference evidence="3" key="1">
    <citation type="journal article" date="2019" name="Int. J. Syst. Evol. Microbiol.">
        <title>The Global Catalogue of Microorganisms (GCM) 10K type strain sequencing project: providing services to taxonomists for standard genome sequencing and annotation.</title>
        <authorList>
            <consortium name="The Broad Institute Genomics Platform"/>
            <consortium name="The Broad Institute Genome Sequencing Center for Infectious Disease"/>
            <person name="Wu L."/>
            <person name="Ma J."/>
        </authorList>
    </citation>
    <scope>NUCLEOTIDE SEQUENCE [LARGE SCALE GENOMIC DNA]</scope>
    <source>
        <strain evidence="3">JCM 9918</strain>
    </source>
</reference>
<evidence type="ECO:0000313" key="3">
    <source>
        <dbReference type="Proteomes" id="UP001596112"/>
    </source>
</evidence>
<organism evidence="2 3">
    <name type="scientific">Streptomyces heilongjiangensis</name>
    <dbReference type="NCBI Taxonomy" id="945052"/>
    <lineage>
        <taxon>Bacteria</taxon>
        <taxon>Bacillati</taxon>
        <taxon>Actinomycetota</taxon>
        <taxon>Actinomycetes</taxon>
        <taxon>Kitasatosporales</taxon>
        <taxon>Streptomycetaceae</taxon>
        <taxon>Streptomyces</taxon>
    </lineage>
</organism>
<accession>A0ABW1B3I0</accession>
<dbReference type="RefSeq" id="WP_272168855.1">
    <property type="nucleotide sequence ID" value="NZ_JAQOSL010000006.1"/>
</dbReference>
<comment type="caution">
    <text evidence="2">The sequence shown here is derived from an EMBL/GenBank/DDBJ whole genome shotgun (WGS) entry which is preliminary data.</text>
</comment>
<sequence>MDFTQRIFAYLKFQQLLTDLHGEPFEEFVHRLMSARHPDYVPVRTHGNLGDMGADGLLLFDRTLHACYAPETHDYPSFRTKFRSDLNKALAKRNGHFDTFAFVHNDARGGVHPQVSILLSEVQDEIRPLRVAVRGRQWLWQEFMRLDRITAEELLGCPIPIDERTYGIGLADLEPLLRELRQRRESAEPLADIPVVNQHKIEYNNLSDDVRETLLKVLRHSYLVDEYYNGIMQVDEHDLVARGFRIYFDEVRKTTSDSEELWLELEKYVVGNARVTHRATWAAAVVIAHFFERCDVFDVPPSDWAPTASTGGV</sequence>
<gene>
    <name evidence="2" type="ORF">ACFQGO_08270</name>
</gene>
<name>A0ABW1B3I0_9ACTN</name>
<feature type="domain" description="ABC-three component systems C-terminal" evidence="1">
    <location>
        <begin position="172"/>
        <end position="297"/>
    </location>
</feature>
<proteinExistence type="predicted"/>
<dbReference type="Proteomes" id="UP001596112">
    <property type="component" value="Unassembled WGS sequence"/>
</dbReference>
<protein>
    <submittedName>
        <fullName evidence="2">ABC-three component system protein</fullName>
    </submittedName>
</protein>
<dbReference type="Pfam" id="PF20275">
    <property type="entry name" value="CTD10"/>
    <property type="match status" value="1"/>
</dbReference>